<dbReference type="Proteomes" id="UP000237839">
    <property type="component" value="Unassembled WGS sequence"/>
</dbReference>
<name>A0A2S9GX24_9BURK</name>
<proteinExistence type="predicted"/>
<keyword evidence="2" id="KW-1185">Reference proteome</keyword>
<dbReference type="Pfam" id="PF07209">
    <property type="entry name" value="DUF1415"/>
    <property type="match status" value="1"/>
</dbReference>
<evidence type="ECO:0008006" key="3">
    <source>
        <dbReference type="Google" id="ProtNLM"/>
    </source>
</evidence>
<dbReference type="AlphaFoldDB" id="A0A2S9GX24"/>
<evidence type="ECO:0000313" key="2">
    <source>
        <dbReference type="Proteomes" id="UP000237839"/>
    </source>
</evidence>
<organism evidence="1 2">
    <name type="scientific">Solimicrobium silvestre</name>
    <dbReference type="NCBI Taxonomy" id="2099400"/>
    <lineage>
        <taxon>Bacteria</taxon>
        <taxon>Pseudomonadati</taxon>
        <taxon>Pseudomonadota</taxon>
        <taxon>Betaproteobacteria</taxon>
        <taxon>Burkholderiales</taxon>
        <taxon>Oxalobacteraceae</taxon>
        <taxon>Solimicrobium</taxon>
    </lineage>
</organism>
<accession>A0A2S9GX24</accession>
<reference evidence="1 2" key="1">
    <citation type="submission" date="2018-02" db="EMBL/GenBank/DDBJ databases">
        <title>Solimicrobium silvestre gen. nov., sp. nov., isolated from alpine forest soil.</title>
        <authorList>
            <person name="Margesin R."/>
            <person name="Albuquerque L."/>
            <person name="Zhang D.-C."/>
            <person name="Froufe H.J.C."/>
            <person name="Severino R."/>
            <person name="Roxo I."/>
            <person name="Egas C."/>
            <person name="Da Costa M.S."/>
        </authorList>
    </citation>
    <scope>NUCLEOTIDE SEQUENCE [LARGE SCALE GENOMIC DNA]</scope>
    <source>
        <strain evidence="1 2">S20-91</strain>
    </source>
</reference>
<dbReference type="OrthoDB" id="277390at2"/>
<dbReference type="RefSeq" id="WP_105532686.1">
    <property type="nucleotide sequence ID" value="NZ_PUGF01000014.1"/>
</dbReference>
<protein>
    <recommendedName>
        <fullName evidence="3">DUF1415 domain-containing protein</fullName>
    </recommendedName>
</protein>
<dbReference type="EMBL" id="PUGF01000014">
    <property type="protein sequence ID" value="PRC92275.1"/>
    <property type="molecule type" value="Genomic_DNA"/>
</dbReference>
<sequence>MTSLSHPEILSATQTWLEKAVIGLNLCPFAKAVHVKQQVRYAVSDATSARDLHSELLREIKFLLDADPTEVETTLLIHPNVLTDFLDFNDFLDVADALLEELNADGVLQIASFHPDYQFAGTKPEDIENYTNRSPYPTLHILREESVDRAVESYPDMDEIFQKNMDTLNKLGIEGWRKLFDEMEPGQ</sequence>
<evidence type="ECO:0000313" key="1">
    <source>
        <dbReference type="EMBL" id="PRC92275.1"/>
    </source>
</evidence>
<comment type="caution">
    <text evidence="1">The sequence shown here is derived from an EMBL/GenBank/DDBJ whole genome shotgun (WGS) entry which is preliminary data.</text>
</comment>
<dbReference type="InterPro" id="IPR009858">
    <property type="entry name" value="DUF1415"/>
</dbReference>
<gene>
    <name evidence="1" type="ORF">S2091_2934</name>
</gene>